<keyword evidence="6" id="KW-1185">Reference proteome</keyword>
<dbReference type="FunFam" id="2.60.40.10:FF:000813">
    <property type="entry name" value="Vesicle-associated protein 1-1"/>
    <property type="match status" value="1"/>
</dbReference>
<dbReference type="PIRSF" id="PIRSF019693">
    <property type="entry name" value="VAMP-associated"/>
    <property type="match status" value="1"/>
</dbReference>
<dbReference type="SUPFAM" id="SSF49354">
    <property type="entry name" value="PapD-like"/>
    <property type="match status" value="1"/>
</dbReference>
<evidence type="ECO:0000313" key="6">
    <source>
        <dbReference type="Proteomes" id="UP001054889"/>
    </source>
</evidence>
<dbReference type="InterPro" id="IPR008962">
    <property type="entry name" value="PapD-like_sf"/>
</dbReference>
<sequence>MSTTLLRIYPSELKMPLELRKQNSSCMELFNKTDQRVAFKVKTTNPNKYAVRPASGIVQPGESCGIRVTMRAPKEMPADYQCKDKFLVQSTVVEDEATQKDTVPDMFRKAPGKVVEEFKMRVIYIPANPPSPVPEEAEEENESLDSDVDHEVEKPSTSNAVSTSESKHEYTSGSQSHHEDVSLISKSEDDDGRYADENKKLQEELVLLRKRVKSPRGFSVAFVLFVFLLSFLYGYLTLGSKA</sequence>
<gene>
    <name evidence="5" type="primary">gb09283</name>
    <name evidence="5" type="ORF">PR202_gb09283</name>
</gene>
<feature type="compositionally biased region" description="Acidic residues" evidence="2">
    <location>
        <begin position="135"/>
        <end position="146"/>
    </location>
</feature>
<feature type="domain" description="MSP" evidence="4">
    <location>
        <begin position="5"/>
        <end position="125"/>
    </location>
</feature>
<dbReference type="EMBL" id="BQKI01000075">
    <property type="protein sequence ID" value="GJN21769.1"/>
    <property type="molecule type" value="Genomic_DNA"/>
</dbReference>
<dbReference type="GO" id="GO:0005886">
    <property type="term" value="C:plasma membrane"/>
    <property type="evidence" value="ECO:0007669"/>
    <property type="project" value="TreeGrafter"/>
</dbReference>
<feature type="transmembrane region" description="Helical" evidence="3">
    <location>
        <begin position="217"/>
        <end position="236"/>
    </location>
</feature>
<name>A0AAV5EGY0_ELECO</name>
<dbReference type="Pfam" id="PF00635">
    <property type="entry name" value="Motile_Sperm"/>
    <property type="match status" value="1"/>
</dbReference>
<dbReference type="InterPro" id="IPR016763">
    <property type="entry name" value="VAP"/>
</dbReference>
<keyword evidence="3" id="KW-0472">Membrane</keyword>
<dbReference type="Gene3D" id="2.60.40.10">
    <property type="entry name" value="Immunoglobulins"/>
    <property type="match status" value="1"/>
</dbReference>
<dbReference type="Proteomes" id="UP001054889">
    <property type="component" value="Unassembled WGS sequence"/>
</dbReference>
<accession>A0AAV5EGY0</accession>
<reference evidence="5" key="1">
    <citation type="journal article" date="2018" name="DNA Res.">
        <title>Multiple hybrid de novo genome assembly of finger millet, an orphan allotetraploid crop.</title>
        <authorList>
            <person name="Hatakeyama M."/>
            <person name="Aluri S."/>
            <person name="Balachadran M.T."/>
            <person name="Sivarajan S.R."/>
            <person name="Patrignani A."/>
            <person name="Gruter S."/>
            <person name="Poveda L."/>
            <person name="Shimizu-Inatsugi R."/>
            <person name="Baeten J."/>
            <person name="Francoijs K.J."/>
            <person name="Nataraja K.N."/>
            <person name="Reddy Y.A.N."/>
            <person name="Phadnis S."/>
            <person name="Ravikumar R.L."/>
            <person name="Schlapbach R."/>
            <person name="Sreeman S.M."/>
            <person name="Shimizu K.K."/>
        </authorList>
    </citation>
    <scope>NUCLEOTIDE SEQUENCE</scope>
</reference>
<dbReference type="PANTHER" id="PTHR10809:SF51">
    <property type="entry name" value="VESICLE-ASSOCIATED PROTEIN 1-3"/>
    <property type="match status" value="1"/>
</dbReference>
<comment type="similarity">
    <text evidence="1">Belongs to the VAMP-associated protein (VAP) (TC 9.B.17) family.</text>
</comment>
<reference evidence="5" key="2">
    <citation type="submission" date="2021-12" db="EMBL/GenBank/DDBJ databases">
        <title>Resequencing data analysis of finger millet.</title>
        <authorList>
            <person name="Hatakeyama M."/>
            <person name="Aluri S."/>
            <person name="Balachadran M.T."/>
            <person name="Sivarajan S.R."/>
            <person name="Poveda L."/>
            <person name="Shimizu-Inatsugi R."/>
            <person name="Schlapbach R."/>
            <person name="Sreeman S.M."/>
            <person name="Shimizu K.K."/>
        </authorList>
    </citation>
    <scope>NUCLEOTIDE SEQUENCE</scope>
</reference>
<dbReference type="GO" id="GO:0090158">
    <property type="term" value="P:endoplasmic reticulum membrane organization"/>
    <property type="evidence" value="ECO:0007669"/>
    <property type="project" value="TreeGrafter"/>
</dbReference>
<dbReference type="AlphaFoldDB" id="A0AAV5EGY0"/>
<dbReference type="PROSITE" id="PS50202">
    <property type="entry name" value="MSP"/>
    <property type="match status" value="1"/>
</dbReference>
<feature type="region of interest" description="Disordered" evidence="2">
    <location>
        <begin position="127"/>
        <end position="181"/>
    </location>
</feature>
<protein>
    <recommendedName>
        <fullName evidence="4">MSP domain-containing protein</fullName>
    </recommendedName>
</protein>
<dbReference type="PANTHER" id="PTHR10809">
    <property type="entry name" value="VESICLE-ASSOCIATED MEMBRANE PROTEIN-ASSOCIATED PROTEIN"/>
    <property type="match status" value="1"/>
</dbReference>
<evidence type="ECO:0000256" key="1">
    <source>
        <dbReference type="ARBA" id="ARBA00008932"/>
    </source>
</evidence>
<evidence type="ECO:0000259" key="4">
    <source>
        <dbReference type="PROSITE" id="PS50202"/>
    </source>
</evidence>
<evidence type="ECO:0000256" key="2">
    <source>
        <dbReference type="SAM" id="MobiDB-lite"/>
    </source>
</evidence>
<keyword evidence="3" id="KW-0812">Transmembrane</keyword>
<dbReference type="GO" id="GO:0005789">
    <property type="term" value="C:endoplasmic reticulum membrane"/>
    <property type="evidence" value="ECO:0007669"/>
    <property type="project" value="InterPro"/>
</dbReference>
<dbReference type="GO" id="GO:0061817">
    <property type="term" value="P:endoplasmic reticulum-plasma membrane tethering"/>
    <property type="evidence" value="ECO:0007669"/>
    <property type="project" value="TreeGrafter"/>
</dbReference>
<feature type="compositionally biased region" description="Polar residues" evidence="2">
    <location>
        <begin position="155"/>
        <end position="164"/>
    </location>
</feature>
<feature type="compositionally biased region" description="Basic and acidic residues" evidence="2">
    <location>
        <begin position="165"/>
        <end position="181"/>
    </location>
</feature>
<dbReference type="InterPro" id="IPR000535">
    <property type="entry name" value="MSP_dom"/>
</dbReference>
<organism evidence="5 6">
    <name type="scientific">Eleusine coracana subsp. coracana</name>
    <dbReference type="NCBI Taxonomy" id="191504"/>
    <lineage>
        <taxon>Eukaryota</taxon>
        <taxon>Viridiplantae</taxon>
        <taxon>Streptophyta</taxon>
        <taxon>Embryophyta</taxon>
        <taxon>Tracheophyta</taxon>
        <taxon>Spermatophyta</taxon>
        <taxon>Magnoliopsida</taxon>
        <taxon>Liliopsida</taxon>
        <taxon>Poales</taxon>
        <taxon>Poaceae</taxon>
        <taxon>PACMAD clade</taxon>
        <taxon>Chloridoideae</taxon>
        <taxon>Cynodonteae</taxon>
        <taxon>Eleusininae</taxon>
        <taxon>Eleusine</taxon>
    </lineage>
</organism>
<comment type="caution">
    <text evidence="5">The sequence shown here is derived from an EMBL/GenBank/DDBJ whole genome shotgun (WGS) entry which is preliminary data.</text>
</comment>
<evidence type="ECO:0000313" key="5">
    <source>
        <dbReference type="EMBL" id="GJN21769.1"/>
    </source>
</evidence>
<dbReference type="InterPro" id="IPR013783">
    <property type="entry name" value="Ig-like_fold"/>
</dbReference>
<proteinExistence type="inferred from homology"/>
<keyword evidence="3" id="KW-1133">Transmembrane helix</keyword>
<evidence type="ECO:0000256" key="3">
    <source>
        <dbReference type="SAM" id="Phobius"/>
    </source>
</evidence>